<dbReference type="Gene3D" id="3.40.30.10">
    <property type="entry name" value="Glutaredoxin"/>
    <property type="match status" value="1"/>
</dbReference>
<dbReference type="PROSITE" id="PS50404">
    <property type="entry name" value="GST_NTER"/>
    <property type="match status" value="1"/>
</dbReference>
<accession>A0A6U9DWW7</accession>
<proteinExistence type="predicted"/>
<dbReference type="Gene3D" id="1.20.1050.10">
    <property type="match status" value="1"/>
</dbReference>
<dbReference type="SUPFAM" id="SSF52833">
    <property type="entry name" value="Thioredoxin-like"/>
    <property type="match status" value="1"/>
</dbReference>
<dbReference type="SUPFAM" id="SSF47616">
    <property type="entry name" value="GST C-terminal domain-like"/>
    <property type="match status" value="1"/>
</dbReference>
<dbReference type="GO" id="GO:0006749">
    <property type="term" value="P:glutathione metabolic process"/>
    <property type="evidence" value="ECO:0007669"/>
    <property type="project" value="TreeGrafter"/>
</dbReference>
<evidence type="ECO:0000259" key="1">
    <source>
        <dbReference type="PROSITE" id="PS50404"/>
    </source>
</evidence>
<dbReference type="InterPro" id="IPR004045">
    <property type="entry name" value="Glutathione_S-Trfase_N"/>
</dbReference>
<dbReference type="PANTHER" id="PTHR11571">
    <property type="entry name" value="GLUTATHIONE S-TRANSFERASE"/>
    <property type="match status" value="1"/>
</dbReference>
<dbReference type="InterPro" id="IPR050213">
    <property type="entry name" value="GST_superfamily"/>
</dbReference>
<dbReference type="AlphaFoldDB" id="A0A6U9DWW7"/>
<feature type="domain" description="GST N-terminal" evidence="1">
    <location>
        <begin position="4"/>
        <end position="84"/>
    </location>
</feature>
<protein>
    <recommendedName>
        <fullName evidence="1">GST N-terminal domain-containing protein</fullName>
    </recommendedName>
</protein>
<dbReference type="InterPro" id="IPR036282">
    <property type="entry name" value="Glutathione-S-Trfase_C_sf"/>
</dbReference>
<name>A0A6U9DWW7_EMIHU</name>
<reference evidence="2" key="1">
    <citation type="submission" date="2021-01" db="EMBL/GenBank/DDBJ databases">
        <authorList>
            <person name="Corre E."/>
            <person name="Pelletier E."/>
            <person name="Niang G."/>
            <person name="Scheremetjew M."/>
            <person name="Finn R."/>
            <person name="Kale V."/>
            <person name="Holt S."/>
            <person name="Cochrane G."/>
            <person name="Meng A."/>
            <person name="Brown T."/>
            <person name="Cohen L."/>
        </authorList>
    </citation>
    <scope>NUCLEOTIDE SEQUENCE</scope>
    <source>
        <strain evidence="2">379</strain>
    </source>
</reference>
<dbReference type="InterPro" id="IPR036249">
    <property type="entry name" value="Thioredoxin-like_sf"/>
</dbReference>
<gene>
    <name evidence="2" type="ORF">EHUX00137_LOCUS3260</name>
</gene>
<dbReference type="EMBL" id="HBIR01004690">
    <property type="protein sequence ID" value="CAE0526271.1"/>
    <property type="molecule type" value="Transcribed_RNA"/>
</dbReference>
<organism evidence="2">
    <name type="scientific">Emiliania huxleyi</name>
    <name type="common">Coccolithophore</name>
    <name type="synonym">Pontosphaera huxleyi</name>
    <dbReference type="NCBI Taxonomy" id="2903"/>
    <lineage>
        <taxon>Eukaryota</taxon>
        <taxon>Haptista</taxon>
        <taxon>Haptophyta</taxon>
        <taxon>Prymnesiophyceae</taxon>
        <taxon>Isochrysidales</taxon>
        <taxon>Noelaerhabdaceae</taxon>
        <taxon>Emiliania</taxon>
    </lineage>
</organism>
<dbReference type="GO" id="GO:0004364">
    <property type="term" value="F:glutathione transferase activity"/>
    <property type="evidence" value="ECO:0007669"/>
    <property type="project" value="TreeGrafter"/>
</dbReference>
<sequence length="168" mass="18329">MALTAATVTYWRGRGRCEPLRVVLACGGVRFVGNYLEKKADMDALKASGKLQYDQVPLVEADGLNLVQGTPTAVYLAQGCGLWPEMPKEQYICGHILAATQDARGPLVSFPFHLDEQRCLEELQSPKGLLGRFAPRWEALLGEGKPYFLGATPSLADCAVYEASHSKD</sequence>
<evidence type="ECO:0000313" key="2">
    <source>
        <dbReference type="EMBL" id="CAE0526271.1"/>
    </source>
</evidence>